<dbReference type="Proteomes" id="UP001419268">
    <property type="component" value="Unassembled WGS sequence"/>
</dbReference>
<proteinExistence type="predicted"/>
<comment type="caution">
    <text evidence="1">The sequence shown here is derived from an EMBL/GenBank/DDBJ whole genome shotgun (WGS) entry which is preliminary data.</text>
</comment>
<dbReference type="AlphaFoldDB" id="A0AAP0EBV4"/>
<name>A0AAP0EBV4_9MAGN</name>
<reference evidence="1 2" key="1">
    <citation type="submission" date="2024-01" db="EMBL/GenBank/DDBJ databases">
        <title>Genome assemblies of Stephania.</title>
        <authorList>
            <person name="Yang L."/>
        </authorList>
    </citation>
    <scope>NUCLEOTIDE SEQUENCE [LARGE SCALE GENOMIC DNA]</scope>
    <source>
        <strain evidence="1">JXDWG</strain>
        <tissue evidence="1">Leaf</tissue>
    </source>
</reference>
<gene>
    <name evidence="1" type="ORF">Scep_027795</name>
</gene>
<evidence type="ECO:0000313" key="1">
    <source>
        <dbReference type="EMBL" id="KAK9088713.1"/>
    </source>
</evidence>
<dbReference type="EMBL" id="JBBNAG010000012">
    <property type="protein sequence ID" value="KAK9088713.1"/>
    <property type="molecule type" value="Genomic_DNA"/>
</dbReference>
<keyword evidence="2" id="KW-1185">Reference proteome</keyword>
<sequence>MRKRRRICYSACNVWGPDDVTIVMVCAGVIAKTMECWEDSMDAIVRVSFSGFGLMRVWKQKMHLRFEE</sequence>
<accession>A0AAP0EBV4</accession>
<evidence type="ECO:0000313" key="2">
    <source>
        <dbReference type="Proteomes" id="UP001419268"/>
    </source>
</evidence>
<protein>
    <submittedName>
        <fullName evidence="1">Uncharacterized protein</fullName>
    </submittedName>
</protein>
<organism evidence="1 2">
    <name type="scientific">Stephania cephalantha</name>
    <dbReference type="NCBI Taxonomy" id="152367"/>
    <lineage>
        <taxon>Eukaryota</taxon>
        <taxon>Viridiplantae</taxon>
        <taxon>Streptophyta</taxon>
        <taxon>Embryophyta</taxon>
        <taxon>Tracheophyta</taxon>
        <taxon>Spermatophyta</taxon>
        <taxon>Magnoliopsida</taxon>
        <taxon>Ranunculales</taxon>
        <taxon>Menispermaceae</taxon>
        <taxon>Menispermoideae</taxon>
        <taxon>Cissampelideae</taxon>
        <taxon>Stephania</taxon>
    </lineage>
</organism>